<reference evidence="4" key="2">
    <citation type="submission" date="2022-12" db="EMBL/GenBank/DDBJ databases">
        <authorList>
            <person name="Sun Q."/>
            <person name="Kim S."/>
        </authorList>
    </citation>
    <scope>NUCLEOTIDE SEQUENCE</scope>
    <source>
        <strain evidence="4">KCTC 12344</strain>
    </source>
</reference>
<evidence type="ECO:0000256" key="1">
    <source>
        <dbReference type="ARBA" id="ARBA00022801"/>
    </source>
</evidence>
<name>A0AA87Y4E4_9BURK</name>
<evidence type="ECO:0000313" key="4">
    <source>
        <dbReference type="EMBL" id="GGY87204.1"/>
    </source>
</evidence>
<dbReference type="InterPro" id="IPR048950">
    <property type="entry name" value="Ppx_GppA_C"/>
</dbReference>
<dbReference type="PANTHER" id="PTHR30005">
    <property type="entry name" value="EXOPOLYPHOSPHATASE"/>
    <property type="match status" value="1"/>
</dbReference>
<dbReference type="Pfam" id="PF21447">
    <property type="entry name" value="Ppx-GppA_III"/>
    <property type="match status" value="1"/>
</dbReference>
<comment type="caution">
    <text evidence="4">The sequence shown here is derived from an EMBL/GenBank/DDBJ whole genome shotgun (WGS) entry which is preliminary data.</text>
</comment>
<dbReference type="InterPro" id="IPR043129">
    <property type="entry name" value="ATPase_NBD"/>
</dbReference>
<dbReference type="CDD" id="cd24053">
    <property type="entry name" value="ASKHA_NBD_EcPPX-GppA-like"/>
    <property type="match status" value="1"/>
</dbReference>
<dbReference type="Gene3D" id="1.10.3210.10">
    <property type="entry name" value="Hypothetical protein af1432"/>
    <property type="match status" value="1"/>
</dbReference>
<dbReference type="Proteomes" id="UP000619512">
    <property type="component" value="Unassembled WGS sequence"/>
</dbReference>
<dbReference type="InterPro" id="IPR003695">
    <property type="entry name" value="Ppx_GppA_N"/>
</dbReference>
<dbReference type="EMBL" id="BMWW01000003">
    <property type="protein sequence ID" value="GGY87204.1"/>
    <property type="molecule type" value="Genomic_DNA"/>
</dbReference>
<dbReference type="Gene3D" id="3.30.420.40">
    <property type="match status" value="1"/>
</dbReference>
<evidence type="ECO:0000313" key="5">
    <source>
        <dbReference type="Proteomes" id="UP000619512"/>
    </source>
</evidence>
<evidence type="ECO:0000259" key="2">
    <source>
        <dbReference type="Pfam" id="PF02541"/>
    </source>
</evidence>
<evidence type="ECO:0000259" key="3">
    <source>
        <dbReference type="Pfam" id="PF21447"/>
    </source>
</evidence>
<feature type="domain" description="Ppx/GppA phosphatase N-terminal" evidence="2">
    <location>
        <begin position="22"/>
        <end position="304"/>
    </location>
</feature>
<accession>A0AA87Y4E4</accession>
<protein>
    <submittedName>
        <fullName evidence="4">Exopolyphosphatase</fullName>
    </submittedName>
</protein>
<dbReference type="InterPro" id="IPR030673">
    <property type="entry name" value="PyroPPase_GppA_Ppx"/>
</dbReference>
<dbReference type="SUPFAM" id="SSF53067">
    <property type="entry name" value="Actin-like ATPase domain"/>
    <property type="match status" value="2"/>
</dbReference>
<keyword evidence="1" id="KW-0378">Hydrolase</keyword>
<dbReference type="PIRSF" id="PIRSF001267">
    <property type="entry name" value="Pyrophosphatase_GppA_Ppx"/>
    <property type="match status" value="1"/>
</dbReference>
<dbReference type="InterPro" id="IPR050273">
    <property type="entry name" value="GppA/Ppx_hydrolase"/>
</dbReference>
<dbReference type="FunFam" id="3.30.420.40:FF:000023">
    <property type="entry name" value="Guanosine-5'-triphosphate,3'-diphosphate pyrophosphatase"/>
    <property type="match status" value="1"/>
</dbReference>
<gene>
    <name evidence="4" type="primary">ppx</name>
    <name evidence="4" type="ORF">GCM10007388_20650</name>
</gene>
<dbReference type="Pfam" id="PF02541">
    <property type="entry name" value="Ppx-GppA"/>
    <property type="match status" value="1"/>
</dbReference>
<sequence length="492" mass="53463">MDSSMYAAVDLGSNSFRFSIGSHDGDAIRVLKSVREPIRLAAGLDADGNLTPDAMARALACLHSFAVTLAGYELEAVRVVATSTMRQANNIATFLPQAEAAIGYPIEIISGEEEGRLIYMGVANALAQPAERRLVVDIGGGSTELILGRGGDIERVESFSVGSVRQSLSFFIGGRIDGPSFEAAILSARSIFEDGAPPYHPQFWRRAYGSSGTIRAIADVIDKNGLDKGCPARGVTPASLEALKARFVGIGHVSRIDIPGLRPDRAGTIVGGLAILIGVMHELGIEAIEPIEAGLRMGVMWDLYQRSMRRDRRDESVRAFAQKFGVDTVRAARVADDAAALLEQLRPGGDAAGRLLRWSALLHELGMAVSQTGYHKHTAYIIENADLPGFTTREQKTMSRLALAQKGNLRKVEEFLADGDFARAVVALRLAIVFMHARIDVATAAPRLRMKNRIELELAREWVADHPTLSYWIEKEQEHWDEVGVDLAVRIG</sequence>
<dbReference type="AlphaFoldDB" id="A0AA87Y4E4"/>
<dbReference type="PANTHER" id="PTHR30005:SF0">
    <property type="entry name" value="RETROGRADE REGULATION PROTEIN 2"/>
    <property type="match status" value="1"/>
</dbReference>
<dbReference type="Gene3D" id="3.30.420.150">
    <property type="entry name" value="Exopolyphosphatase. Domain 2"/>
    <property type="match status" value="1"/>
</dbReference>
<organism evidence="4 5">
    <name type="scientific">Pseudoduganella plicata</name>
    <dbReference type="NCBI Taxonomy" id="321984"/>
    <lineage>
        <taxon>Bacteria</taxon>
        <taxon>Pseudomonadati</taxon>
        <taxon>Pseudomonadota</taxon>
        <taxon>Betaproteobacteria</taxon>
        <taxon>Burkholderiales</taxon>
        <taxon>Oxalobacteraceae</taxon>
        <taxon>Telluria group</taxon>
        <taxon>Pseudoduganella</taxon>
    </lineage>
</organism>
<proteinExistence type="predicted"/>
<dbReference type="GO" id="GO:0016462">
    <property type="term" value="F:pyrophosphatase activity"/>
    <property type="evidence" value="ECO:0007669"/>
    <property type="project" value="TreeGrafter"/>
</dbReference>
<feature type="domain" description="Ppx/GppA phosphatase C-terminal" evidence="3">
    <location>
        <begin position="313"/>
        <end position="476"/>
    </location>
</feature>
<reference evidence="4" key="1">
    <citation type="journal article" date="2014" name="Int. J. Syst. Evol. Microbiol.">
        <title>Complete genome sequence of Corynebacterium casei LMG S-19264T (=DSM 44701T), isolated from a smear-ripened cheese.</title>
        <authorList>
            <consortium name="US DOE Joint Genome Institute (JGI-PGF)"/>
            <person name="Walter F."/>
            <person name="Albersmeier A."/>
            <person name="Kalinowski J."/>
            <person name="Ruckert C."/>
        </authorList>
    </citation>
    <scope>NUCLEOTIDE SEQUENCE</scope>
    <source>
        <strain evidence="4">KCTC 12344</strain>
    </source>
</reference>
<dbReference type="SUPFAM" id="SSF109604">
    <property type="entry name" value="HD-domain/PDEase-like"/>
    <property type="match status" value="1"/>
</dbReference>